<dbReference type="PROSITE" id="PS50850">
    <property type="entry name" value="MFS"/>
    <property type="match status" value="1"/>
</dbReference>
<dbReference type="EMBL" id="QPJJ01000021">
    <property type="protein sequence ID" value="RCW62993.1"/>
    <property type="molecule type" value="Genomic_DNA"/>
</dbReference>
<evidence type="ECO:0000256" key="4">
    <source>
        <dbReference type="ARBA" id="ARBA00022692"/>
    </source>
</evidence>
<keyword evidence="5 7" id="KW-1133">Transmembrane helix</keyword>
<feature type="transmembrane region" description="Helical" evidence="7">
    <location>
        <begin position="159"/>
        <end position="178"/>
    </location>
</feature>
<dbReference type="InterPro" id="IPR020846">
    <property type="entry name" value="MFS_dom"/>
</dbReference>
<evidence type="ECO:0000256" key="5">
    <source>
        <dbReference type="ARBA" id="ARBA00022989"/>
    </source>
</evidence>
<dbReference type="InterPro" id="IPR036259">
    <property type="entry name" value="MFS_trans_sf"/>
</dbReference>
<keyword evidence="4 7" id="KW-0812">Transmembrane</keyword>
<feature type="transmembrane region" description="Helical" evidence="7">
    <location>
        <begin position="358"/>
        <end position="380"/>
    </location>
</feature>
<dbReference type="OrthoDB" id="478565at2"/>
<reference evidence="9 10" key="1">
    <citation type="submission" date="2018-07" db="EMBL/GenBank/DDBJ databases">
        <title>Genomic Encyclopedia of Type Strains, Phase IV (KMG-IV): sequencing the most valuable type-strain genomes for metagenomic binning, comparative biology and taxonomic classification.</title>
        <authorList>
            <person name="Goeker M."/>
        </authorList>
    </citation>
    <scope>NUCLEOTIDE SEQUENCE [LARGE SCALE GENOMIC DNA]</scope>
    <source>
        <strain evidence="9 10">DSM 27696</strain>
    </source>
</reference>
<feature type="transmembrane region" description="Helical" evidence="7">
    <location>
        <begin position="297"/>
        <end position="317"/>
    </location>
</feature>
<feature type="transmembrane region" description="Helical" evidence="7">
    <location>
        <begin position="132"/>
        <end position="153"/>
    </location>
</feature>
<feature type="transmembrane region" description="Helical" evidence="7">
    <location>
        <begin position="208"/>
        <end position="226"/>
    </location>
</feature>
<name>A0A368X4X8_9BACI</name>
<evidence type="ECO:0000256" key="2">
    <source>
        <dbReference type="ARBA" id="ARBA00022448"/>
    </source>
</evidence>
<gene>
    <name evidence="9" type="ORF">DFR57_12131</name>
</gene>
<dbReference type="InterPro" id="IPR011701">
    <property type="entry name" value="MFS"/>
</dbReference>
<feature type="transmembrane region" description="Helical" evidence="7">
    <location>
        <begin position="9"/>
        <end position="32"/>
    </location>
</feature>
<evidence type="ECO:0000313" key="9">
    <source>
        <dbReference type="EMBL" id="RCW62993.1"/>
    </source>
</evidence>
<keyword evidence="2" id="KW-0813">Transport</keyword>
<dbReference type="PANTHER" id="PTHR23521">
    <property type="entry name" value="TRANSPORTER MFS SUPERFAMILY"/>
    <property type="match status" value="1"/>
</dbReference>
<keyword evidence="6 7" id="KW-0472">Membrane</keyword>
<evidence type="ECO:0000256" key="3">
    <source>
        <dbReference type="ARBA" id="ARBA00022475"/>
    </source>
</evidence>
<evidence type="ECO:0000256" key="7">
    <source>
        <dbReference type="SAM" id="Phobius"/>
    </source>
</evidence>
<protein>
    <submittedName>
        <fullName evidence="9">Putative MFS family arabinose efflux permease</fullName>
    </submittedName>
</protein>
<evidence type="ECO:0000313" key="10">
    <source>
        <dbReference type="Proteomes" id="UP000252585"/>
    </source>
</evidence>
<dbReference type="CDD" id="cd17477">
    <property type="entry name" value="MFS_YcaD_like"/>
    <property type="match status" value="1"/>
</dbReference>
<dbReference type="AlphaFoldDB" id="A0A368X4X8"/>
<feature type="domain" description="Major facilitator superfamily (MFS) profile" evidence="8">
    <location>
        <begin position="7"/>
        <end position="386"/>
    </location>
</feature>
<dbReference type="Pfam" id="PF07690">
    <property type="entry name" value="MFS_1"/>
    <property type="match status" value="1"/>
</dbReference>
<evidence type="ECO:0000256" key="6">
    <source>
        <dbReference type="ARBA" id="ARBA00023136"/>
    </source>
</evidence>
<dbReference type="GO" id="GO:0022857">
    <property type="term" value="F:transmembrane transporter activity"/>
    <property type="evidence" value="ECO:0007669"/>
    <property type="project" value="InterPro"/>
</dbReference>
<comment type="caution">
    <text evidence="9">The sequence shown here is derived from an EMBL/GenBank/DDBJ whole genome shotgun (WGS) entry which is preliminary data.</text>
</comment>
<dbReference type="SUPFAM" id="SSF103473">
    <property type="entry name" value="MFS general substrate transporter"/>
    <property type="match status" value="1"/>
</dbReference>
<feature type="transmembrane region" description="Helical" evidence="7">
    <location>
        <begin position="246"/>
        <end position="266"/>
    </location>
</feature>
<organism evidence="9 10">
    <name type="scientific">Saliterribacillus persicus</name>
    <dbReference type="NCBI Taxonomy" id="930114"/>
    <lineage>
        <taxon>Bacteria</taxon>
        <taxon>Bacillati</taxon>
        <taxon>Bacillota</taxon>
        <taxon>Bacilli</taxon>
        <taxon>Bacillales</taxon>
        <taxon>Bacillaceae</taxon>
        <taxon>Saliterribacillus</taxon>
    </lineage>
</organism>
<sequence length="391" mass="43427">MAPNNLKFWLLISFVLVSGFSQGMLLPVLAILLEQSGVPSSVNGLHATGLYIGVLIASPFMEKPLQKLGYKPIILVGGLLVFLSLALFPLWQALWFWFILRLLVGIGDHMLHFATQTWITSNSPVEKRGRNIALYGLFFSLGFSIGPMMTRLLSVHEHLPFIVSAGIAFLVWIGMFFIRNEFVEADAHEIETTRNQSSMTRFYKAGKIAWIALLAPFTYGILETSLHSTFPIYGLRLGYSVDLLAFLIPTFSLASLITQIPLGIWSDRIGRKAVLKIVVLLGMIAFIIGAFMEEHIIWVFFTFIFAGLCIGSLYSLGVSFMTDLLPRTLLPAGNILCGIAFSLGSISGPYLGGIFLEWFPGISFFYFIAFMLLLVLILLFKKTRSLGTIAT</sequence>
<dbReference type="GO" id="GO:0005886">
    <property type="term" value="C:plasma membrane"/>
    <property type="evidence" value="ECO:0007669"/>
    <property type="project" value="UniProtKB-SubCell"/>
</dbReference>
<feature type="transmembrane region" description="Helical" evidence="7">
    <location>
        <begin position="44"/>
        <end position="61"/>
    </location>
</feature>
<comment type="subcellular location">
    <subcellularLocation>
        <location evidence="1">Cell membrane</location>
        <topology evidence="1">Multi-pass membrane protein</topology>
    </subcellularLocation>
</comment>
<feature type="transmembrane region" description="Helical" evidence="7">
    <location>
        <begin position="329"/>
        <end position="352"/>
    </location>
</feature>
<dbReference type="PANTHER" id="PTHR23521:SF2">
    <property type="entry name" value="TRANSPORTER MFS SUPERFAMILY"/>
    <property type="match status" value="1"/>
</dbReference>
<dbReference type="RefSeq" id="WP_114354417.1">
    <property type="nucleotide sequence ID" value="NZ_QPJJ01000021.1"/>
</dbReference>
<feature type="transmembrane region" description="Helical" evidence="7">
    <location>
        <begin position="68"/>
        <end position="88"/>
    </location>
</feature>
<dbReference type="InterPro" id="IPR047200">
    <property type="entry name" value="MFS_YcaD-like"/>
</dbReference>
<dbReference type="Proteomes" id="UP000252585">
    <property type="component" value="Unassembled WGS sequence"/>
</dbReference>
<keyword evidence="3" id="KW-1003">Cell membrane</keyword>
<accession>A0A368X4X8</accession>
<evidence type="ECO:0000256" key="1">
    <source>
        <dbReference type="ARBA" id="ARBA00004651"/>
    </source>
</evidence>
<evidence type="ECO:0000259" key="8">
    <source>
        <dbReference type="PROSITE" id="PS50850"/>
    </source>
</evidence>
<proteinExistence type="predicted"/>
<dbReference type="Gene3D" id="1.20.1250.20">
    <property type="entry name" value="MFS general substrate transporter like domains"/>
    <property type="match status" value="2"/>
</dbReference>
<keyword evidence="10" id="KW-1185">Reference proteome</keyword>
<feature type="transmembrane region" description="Helical" evidence="7">
    <location>
        <begin position="273"/>
        <end position="291"/>
    </location>
</feature>